<name>A0A455SF38_9CHLR</name>
<organism evidence="1">
    <name type="scientific">Thermosporothrix sp. COM3</name>
    <dbReference type="NCBI Taxonomy" id="2490863"/>
    <lineage>
        <taxon>Bacteria</taxon>
        <taxon>Bacillati</taxon>
        <taxon>Chloroflexota</taxon>
        <taxon>Ktedonobacteria</taxon>
        <taxon>Ktedonobacterales</taxon>
        <taxon>Thermosporotrichaceae</taxon>
        <taxon>Thermosporothrix</taxon>
    </lineage>
</organism>
<gene>
    <name evidence="1" type="ORF">KTC_03800</name>
</gene>
<evidence type="ECO:0000313" key="1">
    <source>
        <dbReference type="EMBL" id="BBH85629.1"/>
    </source>
</evidence>
<sequence>MTQGEKNWSGGGGSAIDSIWQVRGVDGHTYYVDRTGTVYTEQQIPLDPAFPTFS</sequence>
<reference evidence="1" key="1">
    <citation type="submission" date="2018-12" db="EMBL/GenBank/DDBJ databases">
        <title>Novel natural products biosynthetic potential of the class Ktedonobacteria.</title>
        <authorList>
            <person name="Zheng Y."/>
            <person name="Saitou A."/>
            <person name="Wang C.M."/>
            <person name="Toyoda A."/>
            <person name="Minakuchi Y."/>
            <person name="Sekiguchi Y."/>
            <person name="Ueda K."/>
            <person name="Takano H."/>
            <person name="Sakai Y."/>
            <person name="Yokota A."/>
            <person name="Yabe S."/>
        </authorList>
    </citation>
    <scope>NUCLEOTIDE SEQUENCE</scope>
    <source>
        <strain evidence="1">COM3</strain>
    </source>
</reference>
<dbReference type="EMBL" id="AP019376">
    <property type="protein sequence ID" value="BBH85629.1"/>
    <property type="molecule type" value="Genomic_DNA"/>
</dbReference>
<dbReference type="AlphaFoldDB" id="A0A455SF38"/>
<accession>A0A455SF38</accession>
<proteinExistence type="predicted"/>
<protein>
    <submittedName>
        <fullName evidence="1">Uncharacterized protein</fullName>
    </submittedName>
</protein>